<evidence type="ECO:0000256" key="5">
    <source>
        <dbReference type="ARBA" id="ARBA00022801"/>
    </source>
</evidence>
<evidence type="ECO:0000256" key="8">
    <source>
        <dbReference type="SAM" id="Coils"/>
    </source>
</evidence>
<dbReference type="PANTHER" id="PTHR15397">
    <property type="entry name" value="SODIUM-GLUCOSE COTRANSPORTER REGULATORY PROTEIN -RELATED"/>
    <property type="match status" value="1"/>
</dbReference>
<dbReference type="InterPro" id="IPR033882">
    <property type="entry name" value="DDI1_N"/>
</dbReference>
<feature type="compositionally biased region" description="Basic and acidic residues" evidence="9">
    <location>
        <begin position="684"/>
        <end position="697"/>
    </location>
</feature>
<dbReference type="InterPro" id="IPR021109">
    <property type="entry name" value="Peptidase_aspartic_dom_sf"/>
</dbReference>
<dbReference type="GO" id="GO:0051603">
    <property type="term" value="P:proteolysis involved in protein catabolic process"/>
    <property type="evidence" value="ECO:0007669"/>
    <property type="project" value="UniProtKB-ARBA"/>
</dbReference>
<feature type="region of interest" description="Disordered" evidence="9">
    <location>
        <begin position="385"/>
        <end position="435"/>
    </location>
</feature>
<dbReference type="InterPro" id="IPR057273">
    <property type="entry name" value="Ddi1/2_HDD"/>
</dbReference>
<feature type="region of interest" description="Disordered" evidence="9">
    <location>
        <begin position="458"/>
        <end position="497"/>
    </location>
</feature>
<accession>A0A974HAP6</accession>
<dbReference type="OMA" id="PERECDA"/>
<feature type="compositionally biased region" description="Basic and acidic residues" evidence="9">
    <location>
        <begin position="543"/>
        <end position="553"/>
    </location>
</feature>
<organism evidence="11 12">
    <name type="scientific">Xenopus laevis</name>
    <name type="common">African clawed frog</name>
    <dbReference type="NCBI Taxonomy" id="8355"/>
    <lineage>
        <taxon>Eukaryota</taxon>
        <taxon>Metazoa</taxon>
        <taxon>Chordata</taxon>
        <taxon>Craniata</taxon>
        <taxon>Vertebrata</taxon>
        <taxon>Euteleostomi</taxon>
        <taxon>Amphibia</taxon>
        <taxon>Batrachia</taxon>
        <taxon>Anura</taxon>
        <taxon>Pipoidea</taxon>
        <taxon>Pipidae</taxon>
        <taxon>Xenopodinae</taxon>
        <taxon>Xenopus</taxon>
        <taxon>Xenopus</taxon>
    </lineage>
</organism>
<dbReference type="CDD" id="cd05479">
    <property type="entry name" value="RP_DDI"/>
    <property type="match status" value="1"/>
</dbReference>
<evidence type="ECO:0000256" key="3">
    <source>
        <dbReference type="ARBA" id="ARBA00022670"/>
    </source>
</evidence>
<dbReference type="PANTHER" id="PTHR15397:SF3">
    <property type="entry name" value="DNA DAMAGE INDUCIBLE 1 HOMOLOG 2"/>
    <property type="match status" value="1"/>
</dbReference>
<dbReference type="GO" id="GO:0004190">
    <property type="term" value="F:aspartic-type endopeptidase activity"/>
    <property type="evidence" value="ECO:0007669"/>
    <property type="project" value="UniProtKB-KW"/>
</dbReference>
<dbReference type="Proteomes" id="UP000694892">
    <property type="component" value="Chromosome 7S"/>
</dbReference>
<reference evidence="12" key="1">
    <citation type="journal article" date="2016" name="Nature">
        <title>Genome evolution in the allotetraploid frog Xenopus laevis.</title>
        <authorList>
            <person name="Session A.M."/>
            <person name="Uno Y."/>
            <person name="Kwon T."/>
            <person name="Chapman J.A."/>
            <person name="Toyoda A."/>
            <person name="Takahashi S."/>
            <person name="Fukui A."/>
            <person name="Hikosaka A."/>
            <person name="Suzuki A."/>
            <person name="Kondo M."/>
            <person name="van Heeringen S.J."/>
            <person name="Quigley I."/>
            <person name="Heinz S."/>
            <person name="Ogino H."/>
            <person name="Ochi H."/>
            <person name="Hellsten U."/>
            <person name="Lyons J.B."/>
            <person name="Simakov O."/>
            <person name="Putnam N."/>
            <person name="Stites J."/>
            <person name="Kuroki Y."/>
            <person name="Tanaka T."/>
            <person name="Michiue T."/>
            <person name="Watanabe M."/>
            <person name="Bogdanovic O."/>
            <person name="Lister R."/>
            <person name="Georgiou G."/>
            <person name="Paranjpe S.S."/>
            <person name="van Kruijsbergen I."/>
            <person name="Shu S."/>
            <person name="Carlson J."/>
            <person name="Kinoshita T."/>
            <person name="Ohta Y."/>
            <person name="Mawaribuchi S."/>
            <person name="Jenkins J."/>
            <person name="Grimwood J."/>
            <person name="Schmutz J."/>
            <person name="Mitros T."/>
            <person name="Mozaffari S.V."/>
            <person name="Suzuki Y."/>
            <person name="Haramoto Y."/>
            <person name="Yamamoto T.S."/>
            <person name="Takagi C."/>
            <person name="Heald R."/>
            <person name="Miller K."/>
            <person name="Haudenschild C."/>
            <person name="Kitzman J."/>
            <person name="Nakayama T."/>
            <person name="Izutsu Y."/>
            <person name="Robert J."/>
            <person name="Fortriede J."/>
            <person name="Burns K."/>
            <person name="Lotay V."/>
            <person name="Karimi K."/>
            <person name="Yasuoka Y."/>
            <person name="Dichmann D.S."/>
            <person name="Flajnik M.F."/>
            <person name="Houston D.W."/>
            <person name="Shendure J."/>
            <person name="DuPasquier L."/>
            <person name="Vize P.D."/>
            <person name="Zorn A.M."/>
            <person name="Ito M."/>
            <person name="Marcotte E.M."/>
            <person name="Wallingford J.B."/>
            <person name="Ito Y."/>
            <person name="Asashima M."/>
            <person name="Ueno N."/>
            <person name="Matsuda Y."/>
            <person name="Veenstra G.J."/>
            <person name="Fujiyama A."/>
            <person name="Harland R.M."/>
            <person name="Taira M."/>
            <person name="Rokhsar D.S."/>
        </authorList>
    </citation>
    <scope>NUCLEOTIDE SEQUENCE [LARGE SCALE GENOMIC DNA]</scope>
    <source>
        <strain evidence="12">J</strain>
    </source>
</reference>
<comment type="function">
    <text evidence="6">Aspartic protease that mediates the cleavage of NFE2L1/NRF1 at 'Leu-104', thereby promoting release of NFE2L1/NRF1 from the endoplasmic reticulum membrane. Ubiquitination of NFE2L1/NRF1 is a prerequisite for cleavage, suggesting that DDI2 specifically recognizes and binds ubiquitinated NFE2L1/NRF1. Seems to act as a proteasomal shuttle which links the proteasome and replication fork proteins like RTF2. Required for cellular survival following replication stress.</text>
</comment>
<dbReference type="EMBL" id="CM004479">
    <property type="protein sequence ID" value="OCT71044.1"/>
    <property type="molecule type" value="Genomic_DNA"/>
</dbReference>
<gene>
    <name evidence="11" type="ORF">XELAEV_18037953mg</name>
</gene>
<comment type="similarity">
    <text evidence="1">Belongs to the DDI1 family.</text>
</comment>
<dbReference type="InterPro" id="IPR000626">
    <property type="entry name" value="Ubiquitin-like_dom"/>
</dbReference>
<dbReference type="GO" id="GO:0031647">
    <property type="term" value="P:regulation of protein stability"/>
    <property type="evidence" value="ECO:0007669"/>
    <property type="project" value="UniProtKB-ARBA"/>
</dbReference>
<dbReference type="Pfam" id="PF24669">
    <property type="entry name" value="Ddi2_HDD"/>
    <property type="match status" value="1"/>
</dbReference>
<proteinExistence type="inferred from homology"/>
<sequence>MLITVYCVRRDLSEITFSLEVDGDFELENFRALCELESGIPASDTLIVYAERPLTDNQRSLASYGLKDGDVVILRQKEAPETRPPAPFPGLDFSTIAVPGASSQPTPSQPQAPPPPPDASSFPQGLDNPALLRQMLLANPHELSLLKERNPPLAEALLSGDLEKFTKVLLEQQQERARREQERIRLYSADPFDLDAQAKIEEDIRQHNIEENMTIAMEEAPESFGQVVMLYINCKVNGYPVKAFVDSGAQMTIMSQACAERCHIMRLVDRRWAGIAKGVGTQKIIGRVHLAQVQIEGDFLPCSFSILEEQPMDMLLGLDMLKRHQCSIDLEKNVLVIGTTGTRTTFLPEGELPECARLAYGPGREEVPPEEIADRELAEVLQKSADEADMETTSLKVPSLVSPNNGLSPAHASGTTATPSAHSVTSQTDRSLSPTVTDSIETCETASKGAICSHQGCLSQAAPSPSVLPPPSMGHNLPVPSLGPCKTTGDPETSPSIASDQASELLDLHAPSPEFHSHVQQEMELVGETEALASTQAPSLVPDHGKDPERECDAEGSPRSSLVALGDGLSEANEATMEVEASSHCSEISDEASGQSIYSPPIQLHGDQTPGQSSAEEQRFNGSMTPAVDLPLSEMPDSTTKVICPLPPSTGVLDGEDSSFSLATALKELHKLLVTSGQGSCRPSPDEKSTSPLDRNDLGGLPCPSSSNKPMSIPNSVSLSVRDEKLLSEPEEVTQGQDLKSQEHQVSKGLGATSADAELPSTKVETITDSELGATLVPTVSEKPLEIMNSLLEAATGEKTVMEAGAGEETMVEAGTGEETITQNQSSGDQPLPIELSGPQSVPAAGASSLFAPSDIEWIVSAGFTIQDAILALEKADGHAEVALLALLAKKIIVPT</sequence>
<dbReference type="FunFam" id="3.10.20.90:FF:000107">
    <property type="entry name" value="protein DDI1 homolog 2 isoform X1"/>
    <property type="match status" value="1"/>
</dbReference>
<dbReference type="AlphaFoldDB" id="A0A974HAP6"/>
<dbReference type="SUPFAM" id="SSF54236">
    <property type="entry name" value="Ubiquitin-like"/>
    <property type="match status" value="1"/>
</dbReference>
<feature type="region of interest" description="Disordered" evidence="9">
    <location>
        <begin position="589"/>
        <end position="619"/>
    </location>
</feature>
<dbReference type="Pfam" id="PF09668">
    <property type="entry name" value="Asp_protease"/>
    <property type="match status" value="1"/>
</dbReference>
<dbReference type="InterPro" id="IPR029071">
    <property type="entry name" value="Ubiquitin-like_domsf"/>
</dbReference>
<feature type="region of interest" description="Disordered" evidence="9">
    <location>
        <begin position="729"/>
        <end position="756"/>
    </location>
</feature>
<evidence type="ECO:0000256" key="9">
    <source>
        <dbReference type="SAM" id="MobiDB-lite"/>
    </source>
</evidence>
<protein>
    <recommendedName>
        <fullName evidence="7">Protein DDI1 homolog 2</fullName>
    </recommendedName>
</protein>
<dbReference type="Gene3D" id="2.40.70.10">
    <property type="entry name" value="Acid Proteases"/>
    <property type="match status" value="1"/>
</dbReference>
<evidence type="ECO:0000256" key="7">
    <source>
        <dbReference type="ARBA" id="ARBA00072815"/>
    </source>
</evidence>
<feature type="region of interest" description="Disordered" evidence="9">
    <location>
        <begin position="536"/>
        <end position="561"/>
    </location>
</feature>
<dbReference type="InterPro" id="IPR019103">
    <property type="entry name" value="Peptidase_aspartic_DDI1-type"/>
</dbReference>
<feature type="region of interest" description="Disordered" evidence="9">
    <location>
        <begin position="79"/>
        <end position="126"/>
    </location>
</feature>
<evidence type="ECO:0000313" key="12">
    <source>
        <dbReference type="Proteomes" id="UP000694892"/>
    </source>
</evidence>
<evidence type="ECO:0000256" key="4">
    <source>
        <dbReference type="ARBA" id="ARBA00022750"/>
    </source>
</evidence>
<dbReference type="Gene3D" id="3.10.20.90">
    <property type="entry name" value="Phosphatidylinositol 3-kinase Catalytic Subunit, Chain A, domain 1"/>
    <property type="match status" value="1"/>
</dbReference>
<dbReference type="FunFam" id="2.40.70.10:FF:000005">
    <property type="entry name" value="DNA damage inducible 1 homolog 2"/>
    <property type="match status" value="1"/>
</dbReference>
<evidence type="ECO:0000256" key="6">
    <source>
        <dbReference type="ARBA" id="ARBA00053933"/>
    </source>
</evidence>
<evidence type="ECO:0000256" key="2">
    <source>
        <dbReference type="ARBA" id="ARBA00011738"/>
    </source>
</evidence>
<dbReference type="GO" id="GO:0097752">
    <property type="term" value="P:regulation of DNA stability"/>
    <property type="evidence" value="ECO:0007669"/>
    <property type="project" value="UniProtKB-ARBA"/>
</dbReference>
<feature type="domain" description="Ubiquitin-like" evidence="10">
    <location>
        <begin position="1"/>
        <end position="74"/>
    </location>
</feature>
<keyword evidence="8" id="KW-0175">Coiled coil</keyword>
<dbReference type="PROSITE" id="PS50053">
    <property type="entry name" value="UBIQUITIN_2"/>
    <property type="match status" value="1"/>
</dbReference>
<feature type="region of interest" description="Disordered" evidence="9">
    <location>
        <begin position="676"/>
        <end position="716"/>
    </location>
</feature>
<evidence type="ECO:0000256" key="1">
    <source>
        <dbReference type="ARBA" id="ARBA00009136"/>
    </source>
</evidence>
<feature type="coiled-coil region" evidence="8">
    <location>
        <begin position="162"/>
        <end position="190"/>
    </location>
</feature>
<feature type="compositionally biased region" description="Polar residues" evidence="9">
    <location>
        <begin position="609"/>
        <end position="619"/>
    </location>
</feature>
<feature type="compositionally biased region" description="Polar residues" evidence="9">
    <location>
        <begin position="704"/>
        <end position="716"/>
    </location>
</feature>
<dbReference type="CDD" id="cd01796">
    <property type="entry name" value="Ubl_Ddi1_like"/>
    <property type="match status" value="1"/>
</dbReference>
<feature type="compositionally biased region" description="Polar residues" evidence="9">
    <location>
        <begin position="391"/>
        <end position="435"/>
    </location>
</feature>
<keyword evidence="3" id="KW-0645">Protease</keyword>
<dbReference type="GO" id="GO:0072711">
    <property type="term" value="P:cellular response to hydroxyurea"/>
    <property type="evidence" value="ECO:0007669"/>
    <property type="project" value="UniProtKB-ARBA"/>
</dbReference>
<dbReference type="SUPFAM" id="SSF50630">
    <property type="entry name" value="Acid proteases"/>
    <property type="match status" value="1"/>
</dbReference>
<evidence type="ECO:0000259" key="10">
    <source>
        <dbReference type="PROSITE" id="PS50053"/>
    </source>
</evidence>
<evidence type="ECO:0000313" key="11">
    <source>
        <dbReference type="EMBL" id="OCT71044.1"/>
    </source>
</evidence>
<dbReference type="Pfam" id="PF00240">
    <property type="entry name" value="ubiquitin"/>
    <property type="match status" value="1"/>
</dbReference>
<keyword evidence="4" id="KW-0064">Aspartyl protease</keyword>
<feature type="compositionally biased region" description="Pro residues" evidence="9">
    <location>
        <begin position="107"/>
        <end position="118"/>
    </location>
</feature>
<name>A0A974HAP6_XENLA</name>
<comment type="subunit">
    <text evidence="2">Homodimer.</text>
</comment>
<keyword evidence="5" id="KW-0378">Hydrolase</keyword>